<feature type="domain" description="Polysaccharide pyruvyl transferase" evidence="1">
    <location>
        <begin position="13"/>
        <end position="293"/>
    </location>
</feature>
<dbReference type="Pfam" id="PF04230">
    <property type="entry name" value="PS_pyruv_trans"/>
    <property type="match status" value="1"/>
</dbReference>
<dbReference type="EMBL" id="FQVD01000018">
    <property type="protein sequence ID" value="SHF38970.1"/>
    <property type="molecule type" value="Genomic_DNA"/>
</dbReference>
<dbReference type="STRING" id="871325.SAMN05444349_11813"/>
<dbReference type="GO" id="GO:0016740">
    <property type="term" value="F:transferase activity"/>
    <property type="evidence" value="ECO:0007669"/>
    <property type="project" value="UniProtKB-KW"/>
</dbReference>
<reference evidence="2 3" key="1">
    <citation type="submission" date="2016-11" db="EMBL/GenBank/DDBJ databases">
        <authorList>
            <person name="Jaros S."/>
            <person name="Januszkiewicz K."/>
            <person name="Wedrychowicz H."/>
        </authorList>
    </citation>
    <scope>NUCLEOTIDE SEQUENCE [LARGE SCALE GENOMIC DNA]</scope>
    <source>
        <strain evidence="2 3">DSM 26883</strain>
    </source>
</reference>
<gene>
    <name evidence="2" type="ORF">SAMN05444349_11813</name>
</gene>
<dbReference type="InterPro" id="IPR007345">
    <property type="entry name" value="Polysacch_pyruvyl_Trfase"/>
</dbReference>
<protein>
    <submittedName>
        <fullName evidence="2">Polysaccharide pyruvyl transferase</fullName>
    </submittedName>
</protein>
<keyword evidence="2" id="KW-0808">Transferase</keyword>
<dbReference type="RefSeq" id="WP_073349880.1">
    <property type="nucleotide sequence ID" value="NZ_SSTN01000015.1"/>
</dbReference>
<name>A0A1M5B975_9BACE</name>
<evidence type="ECO:0000313" key="2">
    <source>
        <dbReference type="EMBL" id="SHF38970.1"/>
    </source>
</evidence>
<proteinExistence type="predicted"/>
<evidence type="ECO:0000313" key="3">
    <source>
        <dbReference type="Proteomes" id="UP000184436"/>
    </source>
</evidence>
<accession>A0A1M5B975</accession>
<sequence>MKVGILSMQRVPNYGSWLQAYALKQLLLVNGADEVGFIDIEPGIILVSESIPCRIKRFLKDLRLMGIRGKIITRNHGKTLAPLFEKFYKQLDPNGGVDVSACDAVVIGSDEVFNAVQNSSWGYTPQLYGKMDCSYVFSYAGSFGHTTIKQLFQYGIAEEISHHLKALKNISVRDRNSYEIIKELTGNIPTMHLDPVLIYGYQSEISKMQSVKYEDYILIYSYEGRIRSKKEVAEIKSYALKYKLRIISLFCSYSWCDSEFVPNSPLDIFDYFKNASYVVTDTFHGSIFSIITHSRFCTLLRSSNMQKLTSLLSMLHLSDRLVSHYSQLGEKLMRNIDYQLTEEALRNYRLEAAVYLQKNLERAKEMRMEV</sequence>
<keyword evidence="3" id="KW-1185">Reference proteome</keyword>
<dbReference type="AlphaFoldDB" id="A0A1M5B975"/>
<evidence type="ECO:0000259" key="1">
    <source>
        <dbReference type="Pfam" id="PF04230"/>
    </source>
</evidence>
<dbReference type="OrthoDB" id="9799278at2"/>
<dbReference type="Proteomes" id="UP000184436">
    <property type="component" value="Unassembled WGS sequence"/>
</dbReference>
<organism evidence="2 3">
    <name type="scientific">Bacteroides faecichinchillae</name>
    <dbReference type="NCBI Taxonomy" id="871325"/>
    <lineage>
        <taxon>Bacteria</taxon>
        <taxon>Pseudomonadati</taxon>
        <taxon>Bacteroidota</taxon>
        <taxon>Bacteroidia</taxon>
        <taxon>Bacteroidales</taxon>
        <taxon>Bacteroidaceae</taxon>
        <taxon>Bacteroides</taxon>
    </lineage>
</organism>